<protein>
    <recommendedName>
        <fullName evidence="5">Disease resistance N-terminal domain-containing protein</fullName>
    </recommendedName>
</protein>
<keyword evidence="1" id="KW-0677">Repeat</keyword>
<evidence type="ECO:0000256" key="1">
    <source>
        <dbReference type="ARBA" id="ARBA00022737"/>
    </source>
</evidence>
<keyword evidence="7" id="KW-1185">Reference proteome</keyword>
<feature type="domain" description="Disease resistance N-terminal" evidence="5">
    <location>
        <begin position="130"/>
        <end position="218"/>
    </location>
</feature>
<dbReference type="Pfam" id="PF18052">
    <property type="entry name" value="Rx_N"/>
    <property type="match status" value="1"/>
</dbReference>
<dbReference type="InterPro" id="IPR041118">
    <property type="entry name" value="Rx_N"/>
</dbReference>
<keyword evidence="4" id="KW-0732">Signal</keyword>
<evidence type="ECO:0000313" key="7">
    <source>
        <dbReference type="Proteomes" id="UP001280121"/>
    </source>
</evidence>
<sequence length="430" mass="48567">MSASLMIVALLIATLSFQVLLFKHCPNNQMETIKVSMQMKKWKQSTGGGRKGRGQRKVLLFQHCVLSYCPKLNHFQMEVSHLTFFSEHYWMPVAVRAVSTEPRGGLAQDAYKNYMAGGIMAGGSLLSAYLQGLLDKLTSGEFVEFFLRVHKLVPPVRNLVKTILTVNTVLDDADEKQFKNPAVRWRNTELIEVTYDLGDLKEEINIEVKSPDTNISTASTWHSRSIKHRIIAIADKMDYLAKLKDALGLKTASMTAMEPYHLSVATDCCSFDNETQVFGRDEDKEALIKLLLSDGVSADDHIDVLPCSGKWKFAAIVRTLPAANLLEPLTYEDSLMLFAEHAFPTKKPFRIPNLKFLDYTGLKHLAFLKTLEINCCNKLQCLPEEGLPCSLTSLYISECSLLKPKLQKRKGKDWYKIALIPRIQIDEEIM</sequence>
<dbReference type="Proteomes" id="UP001280121">
    <property type="component" value="Unassembled WGS sequence"/>
</dbReference>
<dbReference type="GO" id="GO:0006952">
    <property type="term" value="P:defense response"/>
    <property type="evidence" value="ECO:0007669"/>
    <property type="project" value="UniProtKB-KW"/>
</dbReference>
<dbReference type="AlphaFoldDB" id="A0AAD9TJW6"/>
<gene>
    <name evidence="6" type="ORF">Ddye_031730</name>
</gene>
<feature type="signal peptide" evidence="4">
    <location>
        <begin position="1"/>
        <end position="21"/>
    </location>
</feature>
<evidence type="ECO:0000259" key="5">
    <source>
        <dbReference type="Pfam" id="PF18052"/>
    </source>
</evidence>
<evidence type="ECO:0000256" key="4">
    <source>
        <dbReference type="SAM" id="SignalP"/>
    </source>
</evidence>
<keyword evidence="2" id="KW-0547">Nucleotide-binding</keyword>
<evidence type="ECO:0000256" key="3">
    <source>
        <dbReference type="ARBA" id="ARBA00022821"/>
    </source>
</evidence>
<evidence type="ECO:0000256" key="2">
    <source>
        <dbReference type="ARBA" id="ARBA00022741"/>
    </source>
</evidence>
<reference evidence="6" key="1">
    <citation type="journal article" date="2023" name="Plant J.">
        <title>Genome sequences and population genomics provide insights into the demographic history, inbreeding, and mutation load of two 'living fossil' tree species of Dipteronia.</title>
        <authorList>
            <person name="Feng Y."/>
            <person name="Comes H.P."/>
            <person name="Chen J."/>
            <person name="Zhu S."/>
            <person name="Lu R."/>
            <person name="Zhang X."/>
            <person name="Li P."/>
            <person name="Qiu J."/>
            <person name="Olsen K.M."/>
            <person name="Qiu Y."/>
        </authorList>
    </citation>
    <scope>NUCLEOTIDE SEQUENCE</scope>
    <source>
        <strain evidence="6">KIB01</strain>
    </source>
</reference>
<accession>A0AAD9TJW6</accession>
<organism evidence="6 7">
    <name type="scientific">Dipteronia dyeriana</name>
    <dbReference type="NCBI Taxonomy" id="168575"/>
    <lineage>
        <taxon>Eukaryota</taxon>
        <taxon>Viridiplantae</taxon>
        <taxon>Streptophyta</taxon>
        <taxon>Embryophyta</taxon>
        <taxon>Tracheophyta</taxon>
        <taxon>Spermatophyta</taxon>
        <taxon>Magnoliopsida</taxon>
        <taxon>eudicotyledons</taxon>
        <taxon>Gunneridae</taxon>
        <taxon>Pentapetalae</taxon>
        <taxon>rosids</taxon>
        <taxon>malvids</taxon>
        <taxon>Sapindales</taxon>
        <taxon>Sapindaceae</taxon>
        <taxon>Hippocastanoideae</taxon>
        <taxon>Acereae</taxon>
        <taxon>Dipteronia</taxon>
    </lineage>
</organism>
<dbReference type="EMBL" id="JANJYI010000009">
    <property type="protein sequence ID" value="KAK2636938.1"/>
    <property type="molecule type" value="Genomic_DNA"/>
</dbReference>
<keyword evidence="3" id="KW-0611">Plant defense</keyword>
<evidence type="ECO:0000313" key="6">
    <source>
        <dbReference type="EMBL" id="KAK2636938.1"/>
    </source>
</evidence>
<feature type="chain" id="PRO_5042139264" description="Disease resistance N-terminal domain-containing protein" evidence="4">
    <location>
        <begin position="22"/>
        <end position="430"/>
    </location>
</feature>
<dbReference type="Gene3D" id="3.80.10.10">
    <property type="entry name" value="Ribonuclease Inhibitor"/>
    <property type="match status" value="1"/>
</dbReference>
<dbReference type="InterPro" id="IPR032675">
    <property type="entry name" value="LRR_dom_sf"/>
</dbReference>
<proteinExistence type="predicted"/>
<dbReference type="GO" id="GO:0000166">
    <property type="term" value="F:nucleotide binding"/>
    <property type="evidence" value="ECO:0007669"/>
    <property type="project" value="UniProtKB-KW"/>
</dbReference>
<comment type="caution">
    <text evidence="6">The sequence shown here is derived from an EMBL/GenBank/DDBJ whole genome shotgun (WGS) entry which is preliminary data.</text>
</comment>
<name>A0AAD9TJW6_9ROSI</name>